<keyword evidence="1" id="KW-1133">Transmembrane helix</keyword>
<accession>A0A2P2JZG9</accession>
<reference evidence="2" key="1">
    <citation type="submission" date="2018-02" db="EMBL/GenBank/DDBJ databases">
        <title>Rhizophora mucronata_Transcriptome.</title>
        <authorList>
            <person name="Meera S.P."/>
            <person name="Sreeshan A."/>
            <person name="Augustine A."/>
        </authorList>
    </citation>
    <scope>NUCLEOTIDE SEQUENCE</scope>
    <source>
        <tissue evidence="2">Leaf</tissue>
    </source>
</reference>
<organism evidence="2">
    <name type="scientific">Rhizophora mucronata</name>
    <name type="common">Asiatic mangrove</name>
    <dbReference type="NCBI Taxonomy" id="61149"/>
    <lineage>
        <taxon>Eukaryota</taxon>
        <taxon>Viridiplantae</taxon>
        <taxon>Streptophyta</taxon>
        <taxon>Embryophyta</taxon>
        <taxon>Tracheophyta</taxon>
        <taxon>Spermatophyta</taxon>
        <taxon>Magnoliopsida</taxon>
        <taxon>eudicotyledons</taxon>
        <taxon>Gunneridae</taxon>
        <taxon>Pentapetalae</taxon>
        <taxon>rosids</taxon>
        <taxon>fabids</taxon>
        <taxon>Malpighiales</taxon>
        <taxon>Rhizophoraceae</taxon>
        <taxon>Rhizophora</taxon>
    </lineage>
</organism>
<feature type="transmembrane region" description="Helical" evidence="1">
    <location>
        <begin position="7"/>
        <end position="27"/>
    </location>
</feature>
<keyword evidence="1" id="KW-0812">Transmembrane</keyword>
<sequence length="131" mass="15151">MPCQGHFWYYISLSFSSPILVSLRAFLLTFKFDSSCFEALHGQPLVWVHMLFWHEYFQLLSHSTLPHKSLFELFSDSLIIWTVSLCGFLSCVLLCGLTIHLMLRIACFAVIGSQEMDLTGVFIKHLRFTCH</sequence>
<protein>
    <submittedName>
        <fullName evidence="2">Vesicle-associated protein 1-1-like</fullName>
    </submittedName>
</protein>
<name>A0A2P2JZG9_RHIMU</name>
<feature type="transmembrane region" description="Helical" evidence="1">
    <location>
        <begin position="78"/>
        <end position="103"/>
    </location>
</feature>
<proteinExistence type="predicted"/>
<evidence type="ECO:0000313" key="2">
    <source>
        <dbReference type="EMBL" id="MBW98883.1"/>
    </source>
</evidence>
<dbReference type="EMBL" id="GGEC01018400">
    <property type="protein sequence ID" value="MBW98883.1"/>
    <property type="molecule type" value="Transcribed_RNA"/>
</dbReference>
<keyword evidence="1" id="KW-0472">Membrane</keyword>
<evidence type="ECO:0000256" key="1">
    <source>
        <dbReference type="SAM" id="Phobius"/>
    </source>
</evidence>
<dbReference type="AlphaFoldDB" id="A0A2P2JZG9"/>